<feature type="transmembrane region" description="Helical" evidence="2">
    <location>
        <begin position="435"/>
        <end position="464"/>
    </location>
</feature>
<reference evidence="4" key="2">
    <citation type="submission" date="2025-08" db="UniProtKB">
        <authorList>
            <consortium name="RefSeq"/>
        </authorList>
    </citation>
    <scope>IDENTIFICATION</scope>
    <source>
        <tissue evidence="4">Etiolated seedlings</tissue>
    </source>
</reference>
<dbReference type="PaxDb" id="3827-XP_004498619.1"/>
<evidence type="ECO:0000256" key="1">
    <source>
        <dbReference type="SAM" id="MobiDB-lite"/>
    </source>
</evidence>
<keyword evidence="2" id="KW-1133">Transmembrane helix</keyword>
<evidence type="ECO:0000313" key="4">
    <source>
        <dbReference type="RefSeq" id="XP_004498619.1"/>
    </source>
</evidence>
<feature type="transmembrane region" description="Helical" evidence="2">
    <location>
        <begin position="405"/>
        <end position="423"/>
    </location>
</feature>
<feature type="transmembrane region" description="Helical" evidence="2">
    <location>
        <begin position="253"/>
        <end position="273"/>
    </location>
</feature>
<accession>A0A1S2Y346</accession>
<gene>
    <name evidence="4" type="primary">LOC101498277</name>
</gene>
<reference evidence="3" key="1">
    <citation type="journal article" date="2013" name="Nat. Biotechnol.">
        <title>Draft genome sequence of chickpea (Cicer arietinum) provides a resource for trait improvement.</title>
        <authorList>
            <person name="Varshney R.K."/>
            <person name="Song C."/>
            <person name="Saxena R.K."/>
            <person name="Azam S."/>
            <person name="Yu S."/>
            <person name="Sharpe A.G."/>
            <person name="Cannon S."/>
            <person name="Baek J."/>
            <person name="Rosen B.D."/>
            <person name="Tar'an B."/>
            <person name="Millan T."/>
            <person name="Zhang X."/>
            <person name="Ramsay L.D."/>
            <person name="Iwata A."/>
            <person name="Wang Y."/>
            <person name="Nelson W."/>
            <person name="Farmer A.D."/>
            <person name="Gaur P.M."/>
            <person name="Soderlund C."/>
            <person name="Penmetsa R.V."/>
            <person name="Xu C."/>
            <person name="Bharti A.K."/>
            <person name="He W."/>
            <person name="Winter P."/>
            <person name="Zhao S."/>
            <person name="Hane J.K."/>
            <person name="Carrasquilla-Garcia N."/>
            <person name="Condie J.A."/>
            <person name="Upadhyaya H.D."/>
            <person name="Luo M.C."/>
            <person name="Thudi M."/>
            <person name="Gowda C.L."/>
            <person name="Singh N.P."/>
            <person name="Lichtenzveig J."/>
            <person name="Gali K.K."/>
            <person name="Rubio J."/>
            <person name="Nadarajan N."/>
            <person name="Dolezel J."/>
            <person name="Bansal K.C."/>
            <person name="Xu X."/>
            <person name="Edwards D."/>
            <person name="Zhang G."/>
            <person name="Kahl G."/>
            <person name="Gil J."/>
            <person name="Singh K.B."/>
            <person name="Datta S.K."/>
            <person name="Jackson S.A."/>
            <person name="Wang J."/>
            <person name="Cook D.R."/>
        </authorList>
    </citation>
    <scope>NUCLEOTIDE SEQUENCE [LARGE SCALE GENOMIC DNA]</scope>
    <source>
        <strain evidence="3">cv. CDC Frontier</strain>
    </source>
</reference>
<evidence type="ECO:0000256" key="2">
    <source>
        <dbReference type="SAM" id="Phobius"/>
    </source>
</evidence>
<dbReference type="GeneID" id="101498277"/>
<dbReference type="KEGG" id="cam:101498277"/>
<protein>
    <submittedName>
        <fullName evidence="4">Molybdate transporter 1-like</fullName>
    </submittedName>
</protein>
<dbReference type="AlphaFoldDB" id="A0A1S2Y346"/>
<organism evidence="3 4">
    <name type="scientific">Cicer arietinum</name>
    <name type="common">Chickpea</name>
    <name type="synonym">Garbanzo</name>
    <dbReference type="NCBI Taxonomy" id="3827"/>
    <lineage>
        <taxon>Eukaryota</taxon>
        <taxon>Viridiplantae</taxon>
        <taxon>Streptophyta</taxon>
        <taxon>Embryophyta</taxon>
        <taxon>Tracheophyta</taxon>
        <taxon>Spermatophyta</taxon>
        <taxon>Magnoliopsida</taxon>
        <taxon>eudicotyledons</taxon>
        <taxon>Gunneridae</taxon>
        <taxon>Pentapetalae</taxon>
        <taxon>rosids</taxon>
        <taxon>fabids</taxon>
        <taxon>Fabales</taxon>
        <taxon>Fabaceae</taxon>
        <taxon>Papilionoideae</taxon>
        <taxon>50 kb inversion clade</taxon>
        <taxon>NPAAA clade</taxon>
        <taxon>Hologalegina</taxon>
        <taxon>IRL clade</taxon>
        <taxon>Cicereae</taxon>
        <taxon>Cicer</taxon>
    </lineage>
</organism>
<keyword evidence="3" id="KW-1185">Reference proteome</keyword>
<feature type="region of interest" description="Disordered" evidence="1">
    <location>
        <begin position="1"/>
        <end position="27"/>
    </location>
</feature>
<keyword evidence="2" id="KW-0472">Membrane</keyword>
<feature type="compositionally biased region" description="Polar residues" evidence="1">
    <location>
        <begin position="1"/>
        <end position="13"/>
    </location>
</feature>
<feature type="transmembrane region" description="Helical" evidence="2">
    <location>
        <begin position="379"/>
        <end position="399"/>
    </location>
</feature>
<dbReference type="PANTHER" id="PTHR31970">
    <property type="match status" value="1"/>
</dbReference>
<dbReference type="PANTHER" id="PTHR31970:SF0">
    <property type="entry name" value="MOLYBDATE TRANSPORTER 1"/>
    <property type="match status" value="1"/>
</dbReference>
<sequence length="485" mass="51818">MAYQNPPSIQTSDLEAPQITPTTLTNTSSTKFTTKDAVNKLKNNLVFGSTWAEINGAMGDLGTYIPIVLALTLARDLNLGTTLIFNGVYNIITGVIYGVPMPVQPMKSIAAEALSDKDFGVPEIMTAGIITGGVLFILGITGLMKLVYKLIPLCVVRGIQLAQGLSFALTAVKYVRKVQDLPKSKSLGQRHWFGLDGLILAIVCACFIVIVNGAGEKNQGCCGSQESDDLNGQRTQRSDEVGRNKKINKLRKFVFSLPSAFLVFVLGIVLVFIRRHEVVHEIKFGPSSIEVVKFSKHAWKKGFIKGAIPQLPLSILNSVIAVCKLSTDLFPEKEFSVTSISVTVGLMNLVGCWFGAVPTCHGAGGLAGQYKFGGRSGGCVAVLGAAKLVLGLVLGTSLAHILREFPVGILGVLLLFAGIELAMCARDMNTKEDSFVALICTAVSLVGSSAALGFLVGMIVYLLLKVRNLKKDKPLSSISNQKSPN</sequence>
<dbReference type="Pfam" id="PF16983">
    <property type="entry name" value="MFS_MOT1"/>
    <property type="match status" value="2"/>
</dbReference>
<dbReference type="InterPro" id="IPR031563">
    <property type="entry name" value="MOT1/MOT2"/>
</dbReference>
<dbReference type="eggNOG" id="ENOG502QRGR">
    <property type="taxonomic scope" value="Eukaryota"/>
</dbReference>
<dbReference type="OrthoDB" id="5402974at2759"/>
<feature type="transmembrane region" description="Helical" evidence="2">
    <location>
        <begin position="192"/>
        <end position="211"/>
    </location>
</feature>
<dbReference type="GO" id="GO:0015098">
    <property type="term" value="F:molybdate ion transmembrane transporter activity"/>
    <property type="evidence" value="ECO:0007669"/>
    <property type="project" value="InterPro"/>
</dbReference>
<keyword evidence="2" id="KW-0812">Transmembrane</keyword>
<dbReference type="RefSeq" id="XP_004498619.1">
    <property type="nucleotide sequence ID" value="XM_004498562.3"/>
</dbReference>
<feature type="transmembrane region" description="Helical" evidence="2">
    <location>
        <begin position="124"/>
        <end position="144"/>
    </location>
</feature>
<evidence type="ECO:0000313" key="3">
    <source>
        <dbReference type="Proteomes" id="UP000087171"/>
    </source>
</evidence>
<name>A0A1S2Y346_CICAR</name>
<dbReference type="Proteomes" id="UP000087171">
    <property type="component" value="Chromosome Ca4"/>
</dbReference>
<proteinExistence type="predicted"/>
<feature type="transmembrane region" description="Helical" evidence="2">
    <location>
        <begin position="83"/>
        <end position="103"/>
    </location>
</feature>
<feature type="transmembrane region" description="Helical" evidence="2">
    <location>
        <begin position="150"/>
        <end position="172"/>
    </location>
</feature>